<dbReference type="AlphaFoldDB" id="L1JHY9"/>
<evidence type="ECO:0000256" key="2">
    <source>
        <dbReference type="SAM" id="SignalP"/>
    </source>
</evidence>
<dbReference type="Proteomes" id="UP000011087">
    <property type="component" value="Unassembled WGS sequence"/>
</dbReference>
<dbReference type="GeneID" id="17304498"/>
<sequence>MAATLVWMMVAAAAAAGGGGGGGGGDLLMGRRGSPAFMMPSSPLLAPRLNTRISVTHRRADLPFAAPSRARRATSHFSAIFRNLRLKADASPPAQAVKDSLVVYKNEPAIVDDVNEELAKVTLTFLGSKARKAKLKDVAMIYEGPPVNSVEDVHELVLETGSKSISELAQLLFDKVDHVTSWATWKIVCEDLYFHGEPSDISAHTKEHVDGKLEKMKMEKAAKKEWEAFLKRIETRKLKKGDVERLKDVEDLALMSTNSSKILKGLEVSQTCEVAHQLLLDLGIWTEDFNPWPQRFGVNLNTPQVTSHPKFEDVERRDLTHLKAYAIDSEGIKDPDDALSLDADGKVWVHIADVASIIANWIDSQGLVGQAATSLKVRLILILAMPEPAMSETVNMLPETAIQTIALGNEKTSCAFSVGFRVDEDGQVEDVEICKSLVSVTRVSYDDACDYIQDESTDLGKLDVIAQIFADRRRKNGAITFQFPEADVKVSDGKISVEPVEYYESKDMVMEFMLMAGEAVGKFAIDNQIPFLFSSQLPPTEPNTPNKKMTLTKPKAFKPPTTLSDMFELRKRLLRTKLGEPGYHFSLGMPLYCQITSPLRRYGDLVLHQQLHAYLAGQKLFTIEQLHQRVSETENRSMNMKKAERFSRQFYTLLWLKQEAEWTGEAICLSQRQQKPAAPKIAVGLIEDLAILCSVKLKKAVKKDQSFPIKLAQVRLVDMRADFVHNVDLKDILETEELTVYKEGMKSRRNVGTRMNLNP</sequence>
<dbReference type="GO" id="GO:0003723">
    <property type="term" value="F:RNA binding"/>
    <property type="evidence" value="ECO:0007669"/>
    <property type="project" value="InterPro"/>
</dbReference>
<proteinExistence type="predicted"/>
<evidence type="ECO:0000313" key="6">
    <source>
        <dbReference type="Proteomes" id="UP000011087"/>
    </source>
</evidence>
<keyword evidence="2" id="KW-0732">Signal</keyword>
<evidence type="ECO:0000313" key="5">
    <source>
        <dbReference type="EnsemblProtists" id="EKX47922"/>
    </source>
</evidence>
<dbReference type="SMART" id="SM00955">
    <property type="entry name" value="RNB"/>
    <property type="match status" value="1"/>
</dbReference>
<dbReference type="PANTHER" id="PTHR23355:SF42">
    <property type="entry name" value="RIBONUCLEASE II, CHLOROPLASTIC_MITOCHONDRIAL"/>
    <property type="match status" value="1"/>
</dbReference>
<dbReference type="RefSeq" id="XP_005834902.1">
    <property type="nucleotide sequence ID" value="XM_005834845.1"/>
</dbReference>
<organism evidence="4">
    <name type="scientific">Guillardia theta (strain CCMP2712)</name>
    <name type="common">Cryptophyte</name>
    <dbReference type="NCBI Taxonomy" id="905079"/>
    <lineage>
        <taxon>Eukaryota</taxon>
        <taxon>Cryptophyceae</taxon>
        <taxon>Pyrenomonadales</taxon>
        <taxon>Geminigeraceae</taxon>
        <taxon>Guillardia</taxon>
    </lineage>
</organism>
<name>L1JHY9_GUITC</name>
<feature type="signal peptide" evidence="2">
    <location>
        <begin position="1"/>
        <end position="15"/>
    </location>
</feature>
<dbReference type="PANTHER" id="PTHR23355">
    <property type="entry name" value="RIBONUCLEASE"/>
    <property type="match status" value="1"/>
</dbReference>
<dbReference type="SUPFAM" id="SSF50249">
    <property type="entry name" value="Nucleic acid-binding proteins"/>
    <property type="match status" value="1"/>
</dbReference>
<reference evidence="4 6" key="1">
    <citation type="journal article" date="2012" name="Nature">
        <title>Algal genomes reveal evolutionary mosaicism and the fate of nucleomorphs.</title>
        <authorList>
            <consortium name="DOE Joint Genome Institute"/>
            <person name="Curtis B.A."/>
            <person name="Tanifuji G."/>
            <person name="Burki F."/>
            <person name="Gruber A."/>
            <person name="Irimia M."/>
            <person name="Maruyama S."/>
            <person name="Arias M.C."/>
            <person name="Ball S.G."/>
            <person name="Gile G.H."/>
            <person name="Hirakawa Y."/>
            <person name="Hopkins J.F."/>
            <person name="Kuo A."/>
            <person name="Rensing S.A."/>
            <person name="Schmutz J."/>
            <person name="Symeonidi A."/>
            <person name="Elias M."/>
            <person name="Eveleigh R.J."/>
            <person name="Herman E.K."/>
            <person name="Klute M.J."/>
            <person name="Nakayama T."/>
            <person name="Obornik M."/>
            <person name="Reyes-Prieto A."/>
            <person name="Armbrust E.V."/>
            <person name="Aves S.J."/>
            <person name="Beiko R.G."/>
            <person name="Coutinho P."/>
            <person name="Dacks J.B."/>
            <person name="Durnford D.G."/>
            <person name="Fast N.M."/>
            <person name="Green B.R."/>
            <person name="Grisdale C.J."/>
            <person name="Hempel F."/>
            <person name="Henrissat B."/>
            <person name="Hoppner M.P."/>
            <person name="Ishida K."/>
            <person name="Kim E."/>
            <person name="Koreny L."/>
            <person name="Kroth P.G."/>
            <person name="Liu Y."/>
            <person name="Malik S.B."/>
            <person name="Maier U.G."/>
            <person name="McRose D."/>
            <person name="Mock T."/>
            <person name="Neilson J.A."/>
            <person name="Onodera N.T."/>
            <person name="Poole A.M."/>
            <person name="Pritham E.J."/>
            <person name="Richards T.A."/>
            <person name="Rocap G."/>
            <person name="Roy S.W."/>
            <person name="Sarai C."/>
            <person name="Schaack S."/>
            <person name="Shirato S."/>
            <person name="Slamovits C.H."/>
            <person name="Spencer D.F."/>
            <person name="Suzuki S."/>
            <person name="Worden A.Z."/>
            <person name="Zauner S."/>
            <person name="Barry K."/>
            <person name="Bell C."/>
            <person name="Bharti A.K."/>
            <person name="Crow J.A."/>
            <person name="Grimwood J."/>
            <person name="Kramer R."/>
            <person name="Lindquist E."/>
            <person name="Lucas S."/>
            <person name="Salamov A."/>
            <person name="McFadden G.I."/>
            <person name="Lane C.E."/>
            <person name="Keeling P.J."/>
            <person name="Gray M.W."/>
            <person name="Grigoriev I.V."/>
            <person name="Archibald J.M."/>
        </authorList>
    </citation>
    <scope>NUCLEOTIDE SEQUENCE</scope>
    <source>
        <strain evidence="4 6">CCMP2712</strain>
    </source>
</reference>
<evidence type="ECO:0000259" key="3">
    <source>
        <dbReference type="SMART" id="SM00955"/>
    </source>
</evidence>
<dbReference type="eggNOG" id="KOG2102">
    <property type="taxonomic scope" value="Eukaryota"/>
</dbReference>
<keyword evidence="6" id="KW-1185">Reference proteome</keyword>
<dbReference type="EMBL" id="JH992988">
    <property type="protein sequence ID" value="EKX47922.1"/>
    <property type="molecule type" value="Genomic_DNA"/>
</dbReference>
<reference evidence="6" key="2">
    <citation type="submission" date="2012-11" db="EMBL/GenBank/DDBJ databases">
        <authorList>
            <person name="Kuo A."/>
            <person name="Curtis B.A."/>
            <person name="Tanifuji G."/>
            <person name="Burki F."/>
            <person name="Gruber A."/>
            <person name="Irimia M."/>
            <person name="Maruyama S."/>
            <person name="Arias M.C."/>
            <person name="Ball S.G."/>
            <person name="Gile G.H."/>
            <person name="Hirakawa Y."/>
            <person name="Hopkins J.F."/>
            <person name="Rensing S.A."/>
            <person name="Schmutz J."/>
            <person name="Symeonidi A."/>
            <person name="Elias M."/>
            <person name="Eveleigh R.J."/>
            <person name="Herman E.K."/>
            <person name="Klute M.J."/>
            <person name="Nakayama T."/>
            <person name="Obornik M."/>
            <person name="Reyes-Prieto A."/>
            <person name="Armbrust E.V."/>
            <person name="Aves S.J."/>
            <person name="Beiko R.G."/>
            <person name="Coutinho P."/>
            <person name="Dacks J.B."/>
            <person name="Durnford D.G."/>
            <person name="Fast N.M."/>
            <person name="Green B.R."/>
            <person name="Grisdale C."/>
            <person name="Hempe F."/>
            <person name="Henrissat B."/>
            <person name="Hoppner M.P."/>
            <person name="Ishida K.-I."/>
            <person name="Kim E."/>
            <person name="Koreny L."/>
            <person name="Kroth P.G."/>
            <person name="Liu Y."/>
            <person name="Malik S.-B."/>
            <person name="Maier U.G."/>
            <person name="McRose D."/>
            <person name="Mock T."/>
            <person name="Neilson J.A."/>
            <person name="Onodera N.T."/>
            <person name="Poole A.M."/>
            <person name="Pritham E.J."/>
            <person name="Richards T.A."/>
            <person name="Rocap G."/>
            <person name="Roy S.W."/>
            <person name="Sarai C."/>
            <person name="Schaack S."/>
            <person name="Shirato S."/>
            <person name="Slamovits C.H."/>
            <person name="Spencer D.F."/>
            <person name="Suzuki S."/>
            <person name="Worden A.Z."/>
            <person name="Zauner S."/>
            <person name="Barry K."/>
            <person name="Bell C."/>
            <person name="Bharti A.K."/>
            <person name="Crow J.A."/>
            <person name="Grimwood J."/>
            <person name="Kramer R."/>
            <person name="Lindquist E."/>
            <person name="Lucas S."/>
            <person name="Salamov A."/>
            <person name="McFadden G.I."/>
            <person name="Lane C.E."/>
            <person name="Keeling P.J."/>
            <person name="Gray M.W."/>
            <person name="Grigoriev I.V."/>
            <person name="Archibald J.M."/>
        </authorList>
    </citation>
    <scope>NUCLEOTIDE SEQUENCE</scope>
    <source>
        <strain evidence="6">CCMP2712</strain>
    </source>
</reference>
<feature type="chain" id="PRO_5011944458" description="RNB domain-containing protein" evidence="2">
    <location>
        <begin position="16"/>
        <end position="759"/>
    </location>
</feature>
<dbReference type="GO" id="GO:0000175">
    <property type="term" value="F:3'-5'-RNA exonuclease activity"/>
    <property type="evidence" value="ECO:0007669"/>
    <property type="project" value="TreeGrafter"/>
</dbReference>
<dbReference type="InterPro" id="IPR036388">
    <property type="entry name" value="WH-like_DNA-bd_sf"/>
</dbReference>
<dbReference type="STRING" id="905079.L1JHY9"/>
<dbReference type="InterPro" id="IPR056404">
    <property type="entry name" value="HTH_RNase_II"/>
</dbReference>
<dbReference type="OrthoDB" id="2285229at2759"/>
<dbReference type="KEGG" id="gtt:GUITHDRAFT_106470"/>
<evidence type="ECO:0000256" key="1">
    <source>
        <dbReference type="SAM" id="MobiDB-lite"/>
    </source>
</evidence>
<dbReference type="InterPro" id="IPR001900">
    <property type="entry name" value="RNase_II/R"/>
</dbReference>
<evidence type="ECO:0000313" key="4">
    <source>
        <dbReference type="EMBL" id="EKX47922.1"/>
    </source>
</evidence>
<dbReference type="HOGENOM" id="CLU_015903_2_0_1"/>
<dbReference type="InterPro" id="IPR012340">
    <property type="entry name" value="NA-bd_OB-fold"/>
</dbReference>
<protein>
    <recommendedName>
        <fullName evidence="3">RNB domain-containing protein</fullName>
    </recommendedName>
</protein>
<feature type="domain" description="RNB" evidence="3">
    <location>
        <begin position="316"/>
        <end position="617"/>
    </location>
</feature>
<dbReference type="GO" id="GO:0006402">
    <property type="term" value="P:mRNA catabolic process"/>
    <property type="evidence" value="ECO:0007669"/>
    <property type="project" value="TreeGrafter"/>
</dbReference>
<accession>L1JHY9</accession>
<dbReference type="EnsemblProtists" id="EKX47922">
    <property type="protein sequence ID" value="EKX47922"/>
    <property type="gene ID" value="GUITHDRAFT_106470"/>
</dbReference>
<reference evidence="5" key="3">
    <citation type="submission" date="2015-06" db="UniProtKB">
        <authorList>
            <consortium name="EnsemblProtists"/>
        </authorList>
    </citation>
    <scope>IDENTIFICATION</scope>
</reference>
<dbReference type="Pfam" id="PF23161">
    <property type="entry name" value="HTH_RNase_II"/>
    <property type="match status" value="1"/>
</dbReference>
<dbReference type="InterPro" id="IPR050180">
    <property type="entry name" value="RNR_Ribonuclease"/>
</dbReference>
<feature type="region of interest" description="Disordered" evidence="1">
    <location>
        <begin position="536"/>
        <end position="555"/>
    </location>
</feature>
<gene>
    <name evidence="4" type="ORF">GUITHDRAFT_106470</name>
</gene>
<dbReference type="Gene3D" id="1.10.10.10">
    <property type="entry name" value="Winged helix-like DNA-binding domain superfamily/Winged helix DNA-binding domain"/>
    <property type="match status" value="1"/>
</dbReference>
<dbReference type="Pfam" id="PF00773">
    <property type="entry name" value="RNB"/>
    <property type="match status" value="1"/>
</dbReference>
<dbReference type="OMA" id="YLPTGMI"/>
<feature type="compositionally biased region" description="Polar residues" evidence="1">
    <location>
        <begin position="536"/>
        <end position="549"/>
    </location>
</feature>
<dbReference type="PaxDb" id="55529-EKX47922"/>
<dbReference type="GO" id="GO:0000932">
    <property type="term" value="C:P-body"/>
    <property type="evidence" value="ECO:0007669"/>
    <property type="project" value="TreeGrafter"/>
</dbReference>